<dbReference type="Gene3D" id="2.170.270.10">
    <property type="entry name" value="SET domain"/>
    <property type="match status" value="1"/>
</dbReference>
<sequence length="170" mass="19117">MKSFVYKNVRRKKGLAGDGLFAINDIRAGELVVDFSTGPGTYLPTPEADVLYEEGNDYMLQVDDDLFFAAADKHELEDADFINHSCEPNCGVRGSLQIVAMCDIKTGEEITFDYAMSESSDFQMQCRCGARTCRSIITGNDWKSPILQKRYSGYFSDYLQKKMVKDPRAS</sequence>
<feature type="domain" description="SET" evidence="6">
    <location>
        <begin position="2"/>
        <end position="115"/>
    </location>
</feature>
<evidence type="ECO:0000256" key="2">
    <source>
        <dbReference type="ARBA" id="ARBA00022454"/>
    </source>
</evidence>
<dbReference type="Proteomes" id="UP000176863">
    <property type="component" value="Unassembled WGS sequence"/>
</dbReference>
<dbReference type="GO" id="GO:0008168">
    <property type="term" value="F:methyltransferase activity"/>
    <property type="evidence" value="ECO:0007669"/>
    <property type="project" value="UniProtKB-KW"/>
</dbReference>
<protein>
    <recommendedName>
        <fullName evidence="10">SET domain-containing protein-lysine N-methyltransferase</fullName>
    </recommendedName>
</protein>
<comment type="subcellular location">
    <subcellularLocation>
        <location evidence="1">Chromosome</location>
    </subcellularLocation>
</comment>
<reference evidence="8 9" key="1">
    <citation type="journal article" date="2016" name="Nat. Commun.">
        <title>Thousands of microbial genomes shed light on interconnected biogeochemical processes in an aquifer system.</title>
        <authorList>
            <person name="Anantharaman K."/>
            <person name="Brown C.T."/>
            <person name="Hug L.A."/>
            <person name="Sharon I."/>
            <person name="Castelle C.J."/>
            <person name="Probst A.J."/>
            <person name="Thomas B.C."/>
            <person name="Singh A."/>
            <person name="Wilkins M.J."/>
            <person name="Karaoz U."/>
            <person name="Brodie E.L."/>
            <person name="Williams K.H."/>
            <person name="Hubbard S.S."/>
            <person name="Banfield J.F."/>
        </authorList>
    </citation>
    <scope>NUCLEOTIDE SEQUENCE [LARGE SCALE GENOMIC DNA]</scope>
</reference>
<dbReference type="InterPro" id="IPR001214">
    <property type="entry name" value="SET_dom"/>
</dbReference>
<dbReference type="GO" id="GO:0032259">
    <property type="term" value="P:methylation"/>
    <property type="evidence" value="ECO:0007669"/>
    <property type="project" value="UniProtKB-KW"/>
</dbReference>
<dbReference type="SMART" id="SM00317">
    <property type="entry name" value="SET"/>
    <property type="match status" value="1"/>
</dbReference>
<proteinExistence type="predicted"/>
<dbReference type="Pfam" id="PF00856">
    <property type="entry name" value="SET"/>
    <property type="match status" value="1"/>
</dbReference>
<dbReference type="AlphaFoldDB" id="A0A1F6CVX2"/>
<evidence type="ECO:0000313" key="8">
    <source>
        <dbReference type="EMBL" id="OGG53220.1"/>
    </source>
</evidence>
<feature type="domain" description="Post-SET" evidence="7">
    <location>
        <begin position="122"/>
        <end position="138"/>
    </location>
</feature>
<organism evidence="8 9">
    <name type="scientific">Candidatus Kaiserbacteria bacterium RIFCSPHIGHO2_01_FULL_53_29</name>
    <dbReference type="NCBI Taxonomy" id="1798480"/>
    <lineage>
        <taxon>Bacteria</taxon>
        <taxon>Candidatus Kaiseribacteriota</taxon>
    </lineage>
</organism>
<dbReference type="InterPro" id="IPR050777">
    <property type="entry name" value="SET2_Histone-Lys_MeTrsfase"/>
</dbReference>
<dbReference type="PANTHER" id="PTHR22884">
    <property type="entry name" value="SET DOMAIN PROTEINS"/>
    <property type="match status" value="1"/>
</dbReference>
<evidence type="ECO:0000259" key="6">
    <source>
        <dbReference type="PROSITE" id="PS50280"/>
    </source>
</evidence>
<dbReference type="PROSITE" id="PS50280">
    <property type="entry name" value="SET"/>
    <property type="match status" value="1"/>
</dbReference>
<accession>A0A1F6CVX2</accession>
<evidence type="ECO:0000313" key="9">
    <source>
        <dbReference type="Proteomes" id="UP000176863"/>
    </source>
</evidence>
<keyword evidence="2" id="KW-0158">Chromosome</keyword>
<dbReference type="PROSITE" id="PS50868">
    <property type="entry name" value="POST_SET"/>
    <property type="match status" value="1"/>
</dbReference>
<evidence type="ECO:0000256" key="4">
    <source>
        <dbReference type="ARBA" id="ARBA00022679"/>
    </source>
</evidence>
<evidence type="ECO:0000259" key="7">
    <source>
        <dbReference type="PROSITE" id="PS50868"/>
    </source>
</evidence>
<gene>
    <name evidence="8" type="ORF">A2851_02840</name>
</gene>
<dbReference type="InterPro" id="IPR046341">
    <property type="entry name" value="SET_dom_sf"/>
</dbReference>
<name>A0A1F6CVX2_9BACT</name>
<evidence type="ECO:0000256" key="3">
    <source>
        <dbReference type="ARBA" id="ARBA00022603"/>
    </source>
</evidence>
<evidence type="ECO:0008006" key="10">
    <source>
        <dbReference type="Google" id="ProtNLM"/>
    </source>
</evidence>
<evidence type="ECO:0000256" key="1">
    <source>
        <dbReference type="ARBA" id="ARBA00004286"/>
    </source>
</evidence>
<dbReference type="InterPro" id="IPR003616">
    <property type="entry name" value="Post-SET_dom"/>
</dbReference>
<keyword evidence="4" id="KW-0808">Transferase</keyword>
<dbReference type="GO" id="GO:0005694">
    <property type="term" value="C:chromosome"/>
    <property type="evidence" value="ECO:0007669"/>
    <property type="project" value="UniProtKB-SubCell"/>
</dbReference>
<keyword evidence="3" id="KW-0489">Methyltransferase</keyword>
<evidence type="ECO:0000256" key="5">
    <source>
        <dbReference type="ARBA" id="ARBA00022691"/>
    </source>
</evidence>
<comment type="caution">
    <text evidence="8">The sequence shown here is derived from an EMBL/GenBank/DDBJ whole genome shotgun (WGS) entry which is preliminary data.</text>
</comment>
<keyword evidence="5" id="KW-0949">S-adenosyl-L-methionine</keyword>
<dbReference type="EMBL" id="MFKT01000015">
    <property type="protein sequence ID" value="OGG53220.1"/>
    <property type="molecule type" value="Genomic_DNA"/>
</dbReference>
<dbReference type="STRING" id="1798480.A2851_02840"/>
<dbReference type="SUPFAM" id="SSF82199">
    <property type="entry name" value="SET domain"/>
    <property type="match status" value="1"/>
</dbReference>